<reference evidence="3 4" key="1">
    <citation type="submission" date="2020-03" db="EMBL/GenBank/DDBJ databases">
        <title>Bacterial isolates of synthetic phycosphere.</title>
        <authorList>
            <person name="Fu H."/>
            <person name="Moran M.A."/>
        </authorList>
    </citation>
    <scope>NUCLEOTIDE SEQUENCE [LARGE SCALE GENOMIC DNA]</scope>
    <source>
        <strain evidence="3 4">HF1</strain>
    </source>
</reference>
<dbReference type="RefSeq" id="WP_167638458.1">
    <property type="nucleotide sequence ID" value="NZ_JAATOP010000007.1"/>
</dbReference>
<dbReference type="EMBL" id="JAATOP010000007">
    <property type="protein sequence ID" value="NIY73074.1"/>
    <property type="molecule type" value="Genomic_DNA"/>
</dbReference>
<dbReference type="Proteomes" id="UP000709466">
    <property type="component" value="Unassembled WGS sequence"/>
</dbReference>
<evidence type="ECO:0000313" key="3">
    <source>
        <dbReference type="EMBL" id="NIY73074.1"/>
    </source>
</evidence>
<evidence type="ECO:0000313" key="4">
    <source>
        <dbReference type="Proteomes" id="UP000709466"/>
    </source>
</evidence>
<comment type="caution">
    <text evidence="3">The sequence shown here is derived from an EMBL/GenBank/DDBJ whole genome shotgun (WGS) entry which is preliminary data.</text>
</comment>
<evidence type="ECO:0000256" key="2">
    <source>
        <dbReference type="SAM" id="SignalP"/>
    </source>
</evidence>
<feature type="region of interest" description="Disordered" evidence="1">
    <location>
        <begin position="108"/>
        <end position="139"/>
    </location>
</feature>
<name>A0ABX0W1G5_9RHOB</name>
<dbReference type="Pfam" id="PF10986">
    <property type="entry name" value="ZrgA"/>
    <property type="match status" value="1"/>
</dbReference>
<keyword evidence="4" id="KW-1185">Reference proteome</keyword>
<proteinExistence type="predicted"/>
<evidence type="ECO:0000256" key="1">
    <source>
        <dbReference type="SAM" id="MobiDB-lite"/>
    </source>
</evidence>
<protein>
    <submittedName>
        <fullName evidence="3">DUF2796 domain-containing protein</fullName>
    </submittedName>
</protein>
<sequence length="200" mass="21896">MKTIGLALLATVAAAPLFAEDGHREMGAHVHGVSKLEMAVEGSTVEMNLESPGMDIVGFEYEPSTDADLAAVENAIAQLMRADELFAFNDAAGCAPVEAMAELHIHDGDEHDHGEDHADHEEEHHDEHGDEEHEHEEGARHTEFEAHYVFECEDTSALTTVEFPFFNHFENAHEIEAQYVTDAGAGSAEIDHDVAKLTLK</sequence>
<feature type="signal peptide" evidence="2">
    <location>
        <begin position="1"/>
        <end position="19"/>
    </location>
</feature>
<accession>A0ABX0W1G5</accession>
<gene>
    <name evidence="3" type="ORF">HCZ30_11595</name>
</gene>
<dbReference type="InterPro" id="IPR021253">
    <property type="entry name" value="ZrgA-like"/>
</dbReference>
<keyword evidence="2" id="KW-0732">Signal</keyword>
<feature type="chain" id="PRO_5046089489" evidence="2">
    <location>
        <begin position="20"/>
        <end position="200"/>
    </location>
</feature>
<organism evidence="3 4">
    <name type="scientific">Marivivens donghaensis</name>
    <dbReference type="NCBI Taxonomy" id="1699413"/>
    <lineage>
        <taxon>Bacteria</taxon>
        <taxon>Pseudomonadati</taxon>
        <taxon>Pseudomonadota</taxon>
        <taxon>Alphaproteobacteria</taxon>
        <taxon>Rhodobacterales</taxon>
        <taxon>Paracoccaceae</taxon>
        <taxon>Marivivens group</taxon>
        <taxon>Marivivens</taxon>
    </lineage>
</organism>